<dbReference type="InterPro" id="IPR026516">
    <property type="entry name" value="THAP1/10"/>
</dbReference>
<evidence type="ECO:0000256" key="1">
    <source>
        <dbReference type="ARBA" id="ARBA00022723"/>
    </source>
</evidence>
<keyword evidence="1" id="KW-0479">Metal-binding</keyword>
<dbReference type="InterPro" id="IPR038441">
    <property type="entry name" value="THAP_Znf_sf"/>
</dbReference>
<dbReference type="GO" id="GO:0043565">
    <property type="term" value="F:sequence-specific DNA binding"/>
    <property type="evidence" value="ECO:0007669"/>
    <property type="project" value="InterPro"/>
</dbReference>
<evidence type="ECO:0000256" key="3">
    <source>
        <dbReference type="ARBA" id="ARBA00022833"/>
    </source>
</evidence>
<gene>
    <name evidence="7" type="ORF">PSYICH_LOCUS5547</name>
</gene>
<evidence type="ECO:0000256" key="2">
    <source>
        <dbReference type="ARBA" id="ARBA00022771"/>
    </source>
</evidence>
<evidence type="ECO:0000256" key="4">
    <source>
        <dbReference type="ARBA" id="ARBA00023125"/>
    </source>
</evidence>
<dbReference type="PANTHER" id="PTHR46600">
    <property type="entry name" value="THAP DOMAIN-CONTAINING"/>
    <property type="match status" value="1"/>
</dbReference>
<evidence type="ECO:0000259" key="6">
    <source>
        <dbReference type="SMART" id="SM00980"/>
    </source>
</evidence>
<dbReference type="OrthoDB" id="7331812at2759"/>
<dbReference type="SMART" id="SM00980">
    <property type="entry name" value="THAP"/>
    <property type="match status" value="1"/>
</dbReference>
<feature type="domain" description="THAP-type" evidence="6">
    <location>
        <begin position="2"/>
        <end position="98"/>
    </location>
</feature>
<evidence type="ECO:0000313" key="7">
    <source>
        <dbReference type="EMBL" id="CAH1104430.1"/>
    </source>
</evidence>
<protein>
    <recommendedName>
        <fullName evidence="5 6">THAP-type domain-containing protein</fullName>
    </recommendedName>
</protein>
<dbReference type="Proteomes" id="UP001153636">
    <property type="component" value="Chromosome 17"/>
</dbReference>
<dbReference type="InterPro" id="IPR006612">
    <property type="entry name" value="THAP_Znf"/>
</dbReference>
<dbReference type="EMBL" id="OV651829">
    <property type="protein sequence ID" value="CAH1104430.1"/>
    <property type="molecule type" value="Genomic_DNA"/>
</dbReference>
<dbReference type="AlphaFoldDB" id="A0A9P0CR55"/>
<dbReference type="Pfam" id="PF05485">
    <property type="entry name" value="THAP"/>
    <property type="match status" value="1"/>
</dbReference>
<dbReference type="PANTHER" id="PTHR46600:SF11">
    <property type="entry name" value="THAP DOMAIN-CONTAINING PROTEIN 10"/>
    <property type="match status" value="1"/>
</dbReference>
<keyword evidence="4" id="KW-0238">DNA-binding</keyword>
<dbReference type="GO" id="GO:0008270">
    <property type="term" value="F:zinc ion binding"/>
    <property type="evidence" value="ECO:0007669"/>
    <property type="project" value="UniProtKB-KW"/>
</dbReference>
<keyword evidence="8" id="KW-1185">Reference proteome</keyword>
<evidence type="ECO:0000259" key="5">
    <source>
        <dbReference type="SMART" id="SM00692"/>
    </source>
</evidence>
<feature type="domain" description="THAP-type" evidence="5">
    <location>
        <begin position="22"/>
        <end position="97"/>
    </location>
</feature>
<proteinExistence type="predicted"/>
<accession>A0A9P0CR55</accession>
<keyword evidence="3" id="KW-0862">Zinc</keyword>
<keyword evidence="2" id="KW-0863">Zinc-finger</keyword>
<dbReference type="SMART" id="SM00692">
    <property type="entry name" value="DM3"/>
    <property type="match status" value="1"/>
</dbReference>
<dbReference type="SUPFAM" id="SSF57716">
    <property type="entry name" value="Glucocorticoid receptor-like (DNA-binding domain)"/>
    <property type="match status" value="1"/>
</dbReference>
<evidence type="ECO:0000313" key="8">
    <source>
        <dbReference type="Proteomes" id="UP001153636"/>
    </source>
</evidence>
<name>A0A9P0CR55_9CUCU</name>
<organism evidence="7 8">
    <name type="scientific">Psylliodes chrysocephalus</name>
    <dbReference type="NCBI Taxonomy" id="3402493"/>
    <lineage>
        <taxon>Eukaryota</taxon>
        <taxon>Metazoa</taxon>
        <taxon>Ecdysozoa</taxon>
        <taxon>Arthropoda</taxon>
        <taxon>Hexapoda</taxon>
        <taxon>Insecta</taxon>
        <taxon>Pterygota</taxon>
        <taxon>Neoptera</taxon>
        <taxon>Endopterygota</taxon>
        <taxon>Coleoptera</taxon>
        <taxon>Polyphaga</taxon>
        <taxon>Cucujiformia</taxon>
        <taxon>Chrysomeloidea</taxon>
        <taxon>Chrysomelidae</taxon>
        <taxon>Galerucinae</taxon>
        <taxon>Alticini</taxon>
        <taxon>Psylliodes</taxon>
    </lineage>
</organism>
<reference evidence="7" key="1">
    <citation type="submission" date="2022-01" db="EMBL/GenBank/DDBJ databases">
        <authorList>
            <person name="King R."/>
        </authorList>
    </citation>
    <scope>NUCLEOTIDE SEQUENCE</scope>
</reference>
<sequence length="175" mass="20731">MPTCYISNCPSRTYKGEVKLKYFCFPKAKQLRQEWLKACKMLGKDVNVEYARVCQKHFKDECFENKWTKPRDKSKQGQLVMKLKKDAVPSKLLVCKRKVRDKETYRRKPKPKRIKHEGRTGVPTYRELVDSIVQKNTTSENFVILEVYNSPEKSELEELEEPEEVFYDSKLSIIN</sequence>
<dbReference type="Gene3D" id="6.20.210.20">
    <property type="entry name" value="THAP domain"/>
    <property type="match status" value="1"/>
</dbReference>